<name>A0ABW4QXZ0_9BACT</name>
<accession>A0ABW4QXZ0</accession>
<dbReference type="Proteomes" id="UP001597197">
    <property type="component" value="Unassembled WGS sequence"/>
</dbReference>
<organism evidence="2 3">
    <name type="scientific">Hymenobacter bucti</name>
    <dbReference type="NCBI Taxonomy" id="1844114"/>
    <lineage>
        <taxon>Bacteria</taxon>
        <taxon>Pseudomonadati</taxon>
        <taxon>Bacteroidota</taxon>
        <taxon>Cytophagia</taxon>
        <taxon>Cytophagales</taxon>
        <taxon>Hymenobacteraceae</taxon>
        <taxon>Hymenobacter</taxon>
    </lineage>
</organism>
<protein>
    <recommendedName>
        <fullName evidence="4">SH3 domain-containing protein</fullName>
    </recommendedName>
</protein>
<keyword evidence="1" id="KW-0732">Signal</keyword>
<evidence type="ECO:0000313" key="2">
    <source>
        <dbReference type="EMBL" id="MFD1874302.1"/>
    </source>
</evidence>
<evidence type="ECO:0000313" key="3">
    <source>
        <dbReference type="Proteomes" id="UP001597197"/>
    </source>
</evidence>
<gene>
    <name evidence="2" type="ORF">ACFSDX_17790</name>
</gene>
<feature type="signal peptide" evidence="1">
    <location>
        <begin position="1"/>
        <end position="18"/>
    </location>
</feature>
<keyword evidence="3" id="KW-1185">Reference proteome</keyword>
<evidence type="ECO:0000256" key="1">
    <source>
        <dbReference type="SAM" id="SignalP"/>
    </source>
</evidence>
<reference evidence="3" key="1">
    <citation type="journal article" date="2019" name="Int. J. Syst. Evol. Microbiol.">
        <title>The Global Catalogue of Microorganisms (GCM) 10K type strain sequencing project: providing services to taxonomists for standard genome sequencing and annotation.</title>
        <authorList>
            <consortium name="The Broad Institute Genomics Platform"/>
            <consortium name="The Broad Institute Genome Sequencing Center for Infectious Disease"/>
            <person name="Wu L."/>
            <person name="Ma J."/>
        </authorList>
    </citation>
    <scope>NUCLEOTIDE SEQUENCE [LARGE SCALE GENOMIC DNA]</scope>
    <source>
        <strain evidence="3">CGMCC 1.15795</strain>
    </source>
</reference>
<dbReference type="EMBL" id="JBHUFD010000006">
    <property type="protein sequence ID" value="MFD1874302.1"/>
    <property type="molecule type" value="Genomic_DNA"/>
</dbReference>
<dbReference type="RefSeq" id="WP_382315976.1">
    <property type="nucleotide sequence ID" value="NZ_JBHUFD010000006.1"/>
</dbReference>
<feature type="chain" id="PRO_5047226959" description="SH3 domain-containing protein" evidence="1">
    <location>
        <begin position="19"/>
        <end position="103"/>
    </location>
</feature>
<sequence>MHLLIAFAAFLLPVAAWSQPSFTTRFIHSTTIKLSNSALLYERLADSAAARPALQLRPGEHVVLLGMGAPHWLLVNRSYRDTPNTSITYYLREREARGVEITR</sequence>
<comment type="caution">
    <text evidence="2">The sequence shown here is derived from an EMBL/GenBank/DDBJ whole genome shotgun (WGS) entry which is preliminary data.</text>
</comment>
<evidence type="ECO:0008006" key="4">
    <source>
        <dbReference type="Google" id="ProtNLM"/>
    </source>
</evidence>
<proteinExistence type="predicted"/>